<dbReference type="RefSeq" id="WP_240589751.1">
    <property type="nucleotide sequence ID" value="NZ_JAKUDL010000001.1"/>
</dbReference>
<reference evidence="1 2" key="1">
    <citation type="submission" date="2022-02" db="EMBL/GenBank/DDBJ databases">
        <title>The genome sequence of Shewanella sp. 3B26.</title>
        <authorList>
            <person name="Du J."/>
        </authorList>
    </citation>
    <scope>NUCLEOTIDE SEQUENCE [LARGE SCALE GENOMIC DNA]</scope>
    <source>
        <strain evidence="1 2">3B26</strain>
    </source>
</reference>
<sequence>MKPNLDVQLHVLTILADSTTNQVLTLDELPRKNFSLGQLSYAVEMLLEQRFIRAKSLQTDTDEHTSFIIHGLTIGGRQYLASLAVNSSFSEKLRSLLKRIWKGFVSEGEKQIYQWIIKGYWVYPSLTFYL</sequence>
<organism evidence="1 2">
    <name type="scientific">Shewanella zhuhaiensis</name>
    <dbReference type="NCBI Taxonomy" id="2919576"/>
    <lineage>
        <taxon>Bacteria</taxon>
        <taxon>Pseudomonadati</taxon>
        <taxon>Pseudomonadota</taxon>
        <taxon>Gammaproteobacteria</taxon>
        <taxon>Alteromonadales</taxon>
        <taxon>Shewanellaceae</taxon>
        <taxon>Shewanella</taxon>
    </lineage>
</organism>
<gene>
    <name evidence="1" type="ORF">MJ923_02345</name>
</gene>
<dbReference type="AlphaFoldDB" id="A0AAJ1BEE6"/>
<name>A0AAJ1BEE6_9GAMM</name>
<comment type="caution">
    <text evidence="1">The sequence shown here is derived from an EMBL/GenBank/DDBJ whole genome shotgun (WGS) entry which is preliminary data.</text>
</comment>
<dbReference type="Proteomes" id="UP001297581">
    <property type="component" value="Unassembled WGS sequence"/>
</dbReference>
<keyword evidence="2" id="KW-1185">Reference proteome</keyword>
<evidence type="ECO:0000313" key="1">
    <source>
        <dbReference type="EMBL" id="MCH4293143.1"/>
    </source>
</evidence>
<evidence type="ECO:0000313" key="2">
    <source>
        <dbReference type="Proteomes" id="UP001297581"/>
    </source>
</evidence>
<proteinExistence type="predicted"/>
<accession>A0AAJ1BEE6</accession>
<dbReference type="EMBL" id="JAKUDL010000001">
    <property type="protein sequence ID" value="MCH4293143.1"/>
    <property type="molecule type" value="Genomic_DNA"/>
</dbReference>
<protein>
    <submittedName>
        <fullName evidence="1">Uncharacterized protein</fullName>
    </submittedName>
</protein>